<dbReference type="InterPro" id="IPR004629">
    <property type="entry name" value="WecG_TagA_CpsF"/>
</dbReference>
<dbReference type="OrthoDB" id="9771846at2"/>
<evidence type="ECO:0000256" key="5">
    <source>
        <dbReference type="HAMAP-Rule" id="MF_02070"/>
    </source>
</evidence>
<name>A0A0U2QAX3_9BACL</name>
<comment type="catalytic activity">
    <reaction evidence="5">
        <text>UDP-N-acetyl-alpha-D-mannosamine + N-acetyl-alpha-D-glucosaminyl-di-trans,octa-cis-undecaprenyl diphosphate = N-acetyl-beta-D-mannosaminyl-(1-&gt;4)-N-acetyl-alpha-D-glucosaminyl di-trans,octa-cis-undecaprenyl diphosphate + UDP + H(+)</text>
        <dbReference type="Rhea" id="RHEA:16053"/>
        <dbReference type="ChEBI" id="CHEBI:15378"/>
        <dbReference type="ChEBI" id="CHEBI:58223"/>
        <dbReference type="ChEBI" id="CHEBI:62959"/>
        <dbReference type="ChEBI" id="CHEBI:68623"/>
        <dbReference type="ChEBI" id="CHEBI:132210"/>
        <dbReference type="EC" id="2.4.1.187"/>
    </reaction>
</comment>
<comment type="pathway">
    <text evidence="5">Cell wall biogenesis; teichoic acid biosynthesis.</text>
</comment>
<dbReference type="STRING" id="200991.AUC31_14310"/>
<evidence type="ECO:0000313" key="7">
    <source>
        <dbReference type="Proteomes" id="UP000067683"/>
    </source>
</evidence>
<dbReference type="EC" id="2.4.1.187" evidence="5"/>
<accession>A0A0U2QAX3</accession>
<keyword evidence="3 5" id="KW-0777">Teichoic acid biosynthesis</keyword>
<dbReference type="PANTHER" id="PTHR34136">
    <property type="match status" value="1"/>
</dbReference>
<evidence type="ECO:0000256" key="2">
    <source>
        <dbReference type="ARBA" id="ARBA00022679"/>
    </source>
</evidence>
<organism evidence="6 7">
    <name type="scientific">Planococcus rifietoensis</name>
    <dbReference type="NCBI Taxonomy" id="200991"/>
    <lineage>
        <taxon>Bacteria</taxon>
        <taxon>Bacillati</taxon>
        <taxon>Bacillota</taxon>
        <taxon>Bacilli</taxon>
        <taxon>Bacillales</taxon>
        <taxon>Caryophanaceae</taxon>
        <taxon>Planococcus</taxon>
    </lineage>
</organism>
<reference evidence="6" key="1">
    <citation type="submission" date="2016-01" db="EMBL/GenBank/DDBJ databases">
        <title>Complete genome of Planococcus rifietoensis type strain M8.</title>
        <authorList>
            <person name="See-Too W.S."/>
        </authorList>
    </citation>
    <scope>NUCLEOTIDE SEQUENCE [LARGE SCALE GENOMIC DNA]</scope>
    <source>
        <strain evidence="6">M8</strain>
    </source>
</reference>
<dbReference type="GO" id="GO:0047244">
    <property type="term" value="F:N-acetylglucosaminyldiphosphoundecaprenol N-acetyl-beta-D-mannosaminyltransferase activity"/>
    <property type="evidence" value="ECO:0007669"/>
    <property type="project" value="UniProtKB-UniRule"/>
</dbReference>
<evidence type="ECO:0000256" key="1">
    <source>
        <dbReference type="ARBA" id="ARBA00022676"/>
    </source>
</evidence>
<dbReference type="NCBIfam" id="TIGR00696">
    <property type="entry name" value="wecG_tagA_cpsF"/>
    <property type="match status" value="1"/>
</dbReference>
<dbReference type="CDD" id="cd06533">
    <property type="entry name" value="Glyco_transf_WecG_TagA"/>
    <property type="match status" value="1"/>
</dbReference>
<sequence length="240" mass="26881">MKEEILGVTVNKETEQQLLDNIQNDIEMGRKSRIVAINPEKVMMASKDPALRTLLNESTYQIPDGVGIKIASRMRGGAIRERVTGIGMMDALLQLANKHGHRIFMYGAKKATVELAAQNIQTKYPNLIVAGTLDGYEKDPEKIIQAINEAKPQILFVALGSPKQELFIRENMERLDVNIFQGVGGSFDVYSGNVKRAPKLFLNTGTEWLYRLASQPTRIKRQMALPQFLIKAVRDKGGKR</sequence>
<comment type="function">
    <text evidence="5">Catalyzes the conversion of GlcNAc-PP-undecaprenol into ManNAc-GlcNAc-PP-undecaprenol, the first committed lipid intermediate in the de novo synthesis of teichoic acid.</text>
</comment>
<comment type="similarity">
    <text evidence="5">Belongs to the glycosyltransferase 26 family. TagA/TarA subfamily.</text>
</comment>
<dbReference type="KEGG" id="prt:AUC31_14310"/>
<dbReference type="Proteomes" id="UP000067683">
    <property type="component" value="Chromosome"/>
</dbReference>
<evidence type="ECO:0000256" key="3">
    <source>
        <dbReference type="ARBA" id="ARBA00022944"/>
    </source>
</evidence>
<proteinExistence type="inferred from homology"/>
<dbReference type="Pfam" id="PF03808">
    <property type="entry name" value="Glyco_tran_WecG"/>
    <property type="match status" value="1"/>
</dbReference>
<dbReference type="GO" id="GO:0019350">
    <property type="term" value="P:teichoic acid biosynthetic process"/>
    <property type="evidence" value="ECO:0007669"/>
    <property type="project" value="UniProtKB-UniRule"/>
</dbReference>
<dbReference type="PANTHER" id="PTHR34136:SF1">
    <property type="entry name" value="UDP-N-ACETYL-D-MANNOSAMINURONIC ACID TRANSFERASE"/>
    <property type="match status" value="1"/>
</dbReference>
<dbReference type="UniPathway" id="UPA00632"/>
<evidence type="ECO:0000313" key="6">
    <source>
        <dbReference type="EMBL" id="ALS76294.1"/>
    </source>
</evidence>
<dbReference type="GO" id="GO:0071555">
    <property type="term" value="P:cell wall organization"/>
    <property type="evidence" value="ECO:0007669"/>
    <property type="project" value="UniProtKB-KW"/>
</dbReference>
<keyword evidence="4 5" id="KW-0961">Cell wall biogenesis/degradation</keyword>
<protein>
    <recommendedName>
        <fullName evidence="5">N-acetylglucosaminyldiphosphoundecaprenol N-acetyl-beta-D-mannosaminyltransferase</fullName>
        <ecNumber evidence="5">2.4.1.187</ecNumber>
    </recommendedName>
    <alternativeName>
        <fullName evidence="5">N-acetylmannosaminyltransferase</fullName>
    </alternativeName>
    <alternativeName>
        <fullName evidence="5">UDP-N-acetylmannosamine transferase</fullName>
    </alternativeName>
    <alternativeName>
        <fullName evidence="5">UDP-N-acetylmannosamine:N-acetylglucosaminyl pyrophosphorylundecaprenol N-acetylmannosaminyltransferase</fullName>
    </alternativeName>
</protein>
<gene>
    <name evidence="6" type="ORF">AUC31_14310</name>
</gene>
<dbReference type="AlphaFoldDB" id="A0A0U2QAX3"/>
<keyword evidence="2 5" id="KW-0808">Transferase</keyword>
<dbReference type="EMBL" id="CP013659">
    <property type="protein sequence ID" value="ALS76294.1"/>
    <property type="molecule type" value="Genomic_DNA"/>
</dbReference>
<dbReference type="HAMAP" id="MF_02070">
    <property type="entry name" value="TagA_TarA"/>
    <property type="match status" value="1"/>
</dbReference>
<evidence type="ECO:0000256" key="4">
    <source>
        <dbReference type="ARBA" id="ARBA00023316"/>
    </source>
</evidence>
<keyword evidence="1 5" id="KW-0328">Glycosyltransferase</keyword>
<dbReference type="InterPro" id="IPR034714">
    <property type="entry name" value="TagA_TarA"/>
</dbReference>
<dbReference type="RefSeq" id="WP_058382996.1">
    <property type="nucleotide sequence ID" value="NZ_CP013659.2"/>
</dbReference>
<keyword evidence="7" id="KW-1185">Reference proteome</keyword>